<evidence type="ECO:0000256" key="5">
    <source>
        <dbReference type="ARBA" id="ARBA00022490"/>
    </source>
</evidence>
<comment type="subunit">
    <text evidence="3">Homodimer.</text>
</comment>
<dbReference type="GO" id="GO:0004315">
    <property type="term" value="F:3-oxoacyl-[acyl-carrier-protein] synthase activity"/>
    <property type="evidence" value="ECO:0007669"/>
    <property type="project" value="UniProtKB-EC"/>
</dbReference>
<evidence type="ECO:0000256" key="2">
    <source>
        <dbReference type="ARBA" id="ARBA00008467"/>
    </source>
</evidence>
<keyword evidence="16" id="KW-1185">Reference proteome</keyword>
<evidence type="ECO:0000313" key="15">
    <source>
        <dbReference type="EMBL" id="QDV31863.1"/>
    </source>
</evidence>
<evidence type="ECO:0000256" key="4">
    <source>
        <dbReference type="ARBA" id="ARBA00013191"/>
    </source>
</evidence>
<evidence type="ECO:0000256" key="7">
    <source>
        <dbReference type="ARBA" id="ARBA00023315"/>
    </source>
</evidence>
<gene>
    <name evidence="15" type="primary">fabB_1</name>
    <name evidence="15" type="ORF">Spb1_38090</name>
</gene>
<dbReference type="CDD" id="cd00834">
    <property type="entry name" value="KAS_I_II"/>
    <property type="match status" value="1"/>
</dbReference>
<evidence type="ECO:0000259" key="14">
    <source>
        <dbReference type="PROSITE" id="PS52004"/>
    </source>
</evidence>
<comment type="similarity">
    <text evidence="2 13">Belongs to the thiolase-like superfamily. Beta-ketoacyl-ACP synthases family.</text>
</comment>
<dbReference type="GO" id="GO:0005829">
    <property type="term" value="C:cytosol"/>
    <property type="evidence" value="ECO:0007669"/>
    <property type="project" value="TreeGrafter"/>
</dbReference>
<keyword evidence="5" id="KW-0963">Cytoplasm</keyword>
<feature type="domain" description="Ketosynthase family 3 (KS3)" evidence="14">
    <location>
        <begin position="1"/>
        <end position="405"/>
    </location>
</feature>
<protein>
    <recommendedName>
        <fullName evidence="8">3-oxoacyl-[acyl-carrier-protein] synthase 1</fullName>
        <ecNumber evidence="4">2.3.1.41</ecNumber>
    </recommendedName>
    <alternativeName>
        <fullName evidence="9">3-oxoacyl-[acyl-carrier-protein] synthase I</fullName>
    </alternativeName>
    <alternativeName>
        <fullName evidence="10">Beta-ketoacyl-ACP synthase I</fullName>
    </alternativeName>
</protein>
<evidence type="ECO:0000256" key="13">
    <source>
        <dbReference type="RuleBase" id="RU003694"/>
    </source>
</evidence>
<reference evidence="15 16" key="1">
    <citation type="submission" date="2019-02" db="EMBL/GenBank/DDBJ databases">
        <title>Deep-cultivation of Planctomycetes and their phenomic and genomic characterization uncovers novel biology.</title>
        <authorList>
            <person name="Wiegand S."/>
            <person name="Jogler M."/>
            <person name="Boedeker C."/>
            <person name="Pinto D."/>
            <person name="Vollmers J."/>
            <person name="Rivas-Marin E."/>
            <person name="Kohn T."/>
            <person name="Peeters S.H."/>
            <person name="Heuer A."/>
            <person name="Rast P."/>
            <person name="Oberbeckmann S."/>
            <person name="Bunk B."/>
            <person name="Jeske O."/>
            <person name="Meyerdierks A."/>
            <person name="Storesund J.E."/>
            <person name="Kallscheuer N."/>
            <person name="Luecker S."/>
            <person name="Lage O.M."/>
            <person name="Pohl T."/>
            <person name="Merkel B.J."/>
            <person name="Hornburger P."/>
            <person name="Mueller R.-W."/>
            <person name="Bruemmer F."/>
            <person name="Labrenz M."/>
            <person name="Spormann A.M."/>
            <person name="Op den Camp H."/>
            <person name="Overmann J."/>
            <person name="Amann R."/>
            <person name="Jetten M.S.M."/>
            <person name="Mascher T."/>
            <person name="Medema M.H."/>
            <person name="Devos D.P."/>
            <person name="Kaster A.-K."/>
            <person name="Ovreas L."/>
            <person name="Rohde M."/>
            <person name="Galperin M.Y."/>
            <person name="Jogler C."/>
        </authorList>
    </citation>
    <scope>NUCLEOTIDE SEQUENCE [LARGE SCALE GENOMIC DNA]</scope>
    <source>
        <strain evidence="15 16">Spb1</strain>
    </source>
</reference>
<evidence type="ECO:0000256" key="12">
    <source>
        <dbReference type="ARBA" id="ARBA00048506"/>
    </source>
</evidence>
<evidence type="ECO:0000256" key="9">
    <source>
        <dbReference type="ARBA" id="ARBA00041620"/>
    </source>
</evidence>
<dbReference type="InterPro" id="IPR014031">
    <property type="entry name" value="Ketoacyl_synth_C"/>
</dbReference>
<accession>A0A518GTF4</accession>
<dbReference type="Pfam" id="PF02801">
    <property type="entry name" value="Ketoacyl-synt_C"/>
    <property type="match status" value="1"/>
</dbReference>
<dbReference type="SUPFAM" id="SSF53901">
    <property type="entry name" value="Thiolase-like"/>
    <property type="match status" value="2"/>
</dbReference>
<dbReference type="Gene3D" id="3.40.47.10">
    <property type="match status" value="1"/>
</dbReference>
<evidence type="ECO:0000313" key="16">
    <source>
        <dbReference type="Proteomes" id="UP000315349"/>
    </source>
</evidence>
<evidence type="ECO:0000256" key="11">
    <source>
        <dbReference type="ARBA" id="ARBA00048121"/>
    </source>
</evidence>
<name>A0A518GTF4_9PLAN</name>
<dbReference type="InterPro" id="IPR016039">
    <property type="entry name" value="Thiolase-like"/>
</dbReference>
<dbReference type="AlphaFoldDB" id="A0A518GTF4"/>
<evidence type="ECO:0000256" key="1">
    <source>
        <dbReference type="ARBA" id="ARBA00004496"/>
    </source>
</evidence>
<dbReference type="RefSeq" id="WP_145303426.1">
    <property type="nucleotide sequence ID" value="NZ_CP036299.1"/>
</dbReference>
<dbReference type="KEGG" id="peh:Spb1_38090"/>
<dbReference type="GO" id="GO:0006633">
    <property type="term" value="P:fatty acid biosynthetic process"/>
    <property type="evidence" value="ECO:0007669"/>
    <property type="project" value="TreeGrafter"/>
</dbReference>
<dbReference type="InterPro" id="IPR020841">
    <property type="entry name" value="PKS_Beta-ketoAc_synthase_dom"/>
</dbReference>
<dbReference type="EC" id="2.3.1.41" evidence="4"/>
<dbReference type="InterPro" id="IPR014030">
    <property type="entry name" value="Ketoacyl_synth_N"/>
</dbReference>
<organism evidence="15 16">
    <name type="scientific">Planctopirus ephydatiae</name>
    <dbReference type="NCBI Taxonomy" id="2528019"/>
    <lineage>
        <taxon>Bacteria</taxon>
        <taxon>Pseudomonadati</taxon>
        <taxon>Planctomycetota</taxon>
        <taxon>Planctomycetia</taxon>
        <taxon>Planctomycetales</taxon>
        <taxon>Planctomycetaceae</taxon>
        <taxon>Planctopirus</taxon>
    </lineage>
</organism>
<comment type="catalytic activity">
    <reaction evidence="12">
        <text>a fatty acyl-[ACP] + malonyl-[ACP] + H(+) = a 3-oxoacyl-[ACP] + holo-[ACP] + CO2</text>
        <dbReference type="Rhea" id="RHEA:22836"/>
        <dbReference type="Rhea" id="RHEA-COMP:9623"/>
        <dbReference type="Rhea" id="RHEA-COMP:9685"/>
        <dbReference type="Rhea" id="RHEA-COMP:9916"/>
        <dbReference type="Rhea" id="RHEA-COMP:14125"/>
        <dbReference type="ChEBI" id="CHEBI:15378"/>
        <dbReference type="ChEBI" id="CHEBI:16526"/>
        <dbReference type="ChEBI" id="CHEBI:64479"/>
        <dbReference type="ChEBI" id="CHEBI:78449"/>
        <dbReference type="ChEBI" id="CHEBI:78776"/>
        <dbReference type="ChEBI" id="CHEBI:138651"/>
        <dbReference type="EC" id="2.3.1.41"/>
    </reaction>
    <physiologicalReaction direction="left-to-right" evidence="12">
        <dbReference type="Rhea" id="RHEA:22837"/>
    </physiologicalReaction>
</comment>
<sequence>MRRVVVTGCGIVSSIGIGNKTVATSLREGRSGLQFVPEMKAYGLRCNVAAPIVGFDEAIFQEDGKPRLSRAAQYGLTAVFEAIAEAGLMPHSEPLNSAAVILGSGGGGQSCLPETALRSDANPIDEPGIYELRRQMNETAAVAVAQRLGAEGRVSSNSAACATGLYNIGFGYELVAAGLHDCCICGGVEEQSWQRVGVSADNSLGMPTTFNETPKAACRPFDRDRQGFIISEGSAAVVLESYDAAMARGAPIYAEIVGYAAANDGHDLYVANGDAMRRVVLSALSDAAKLGVANIDYINAHATGTPIGDAIEAGVIREIFGTGPAVSSCKGVTGHSQGAVGAQEVVYTVLMLRNEFLAATANLEHPSDDCGGIDHVRTRRDVRIDTALTMNNGLGGTNAAMILRAL</sequence>
<evidence type="ECO:0000256" key="3">
    <source>
        <dbReference type="ARBA" id="ARBA00011738"/>
    </source>
</evidence>
<evidence type="ECO:0000256" key="8">
    <source>
        <dbReference type="ARBA" id="ARBA00039450"/>
    </source>
</evidence>
<dbReference type="PROSITE" id="PS52004">
    <property type="entry name" value="KS3_2"/>
    <property type="match status" value="1"/>
</dbReference>
<keyword evidence="7 15" id="KW-0012">Acyltransferase</keyword>
<dbReference type="Pfam" id="PF00109">
    <property type="entry name" value="ketoacyl-synt"/>
    <property type="match status" value="1"/>
</dbReference>
<proteinExistence type="inferred from homology"/>
<keyword evidence="6 13" id="KW-0808">Transferase</keyword>
<evidence type="ECO:0000256" key="10">
    <source>
        <dbReference type="ARBA" id="ARBA00042143"/>
    </source>
</evidence>
<dbReference type="OrthoDB" id="292158at2"/>
<dbReference type="PANTHER" id="PTHR11712:SF306">
    <property type="entry name" value="3-OXOACYL-[ACYL-CARRIER-PROTEIN] SYNTHASE 1"/>
    <property type="match status" value="1"/>
</dbReference>
<evidence type="ECO:0000256" key="6">
    <source>
        <dbReference type="ARBA" id="ARBA00022679"/>
    </source>
</evidence>
<dbReference type="InterPro" id="IPR000794">
    <property type="entry name" value="Beta-ketoacyl_synthase"/>
</dbReference>
<comment type="catalytic activity">
    <reaction evidence="11">
        <text>(3Z)-decenoyl-[ACP] + malonyl-[ACP] + H(+) = 3-oxo-(5Z)-dodecenoyl-[ACP] + holo-[ACP] + CO2</text>
        <dbReference type="Rhea" id="RHEA:54940"/>
        <dbReference type="Rhea" id="RHEA-COMP:9623"/>
        <dbReference type="Rhea" id="RHEA-COMP:9685"/>
        <dbReference type="Rhea" id="RHEA-COMP:9927"/>
        <dbReference type="Rhea" id="RHEA-COMP:14042"/>
        <dbReference type="ChEBI" id="CHEBI:15378"/>
        <dbReference type="ChEBI" id="CHEBI:16526"/>
        <dbReference type="ChEBI" id="CHEBI:64479"/>
        <dbReference type="ChEBI" id="CHEBI:78449"/>
        <dbReference type="ChEBI" id="CHEBI:78798"/>
        <dbReference type="ChEBI" id="CHEBI:138410"/>
    </reaction>
    <physiologicalReaction direction="left-to-right" evidence="11">
        <dbReference type="Rhea" id="RHEA:54941"/>
    </physiologicalReaction>
</comment>
<dbReference type="SMART" id="SM00825">
    <property type="entry name" value="PKS_KS"/>
    <property type="match status" value="1"/>
</dbReference>
<dbReference type="EMBL" id="CP036299">
    <property type="protein sequence ID" value="QDV31863.1"/>
    <property type="molecule type" value="Genomic_DNA"/>
</dbReference>
<dbReference type="PANTHER" id="PTHR11712">
    <property type="entry name" value="POLYKETIDE SYNTHASE-RELATED"/>
    <property type="match status" value="1"/>
</dbReference>
<dbReference type="Proteomes" id="UP000315349">
    <property type="component" value="Chromosome"/>
</dbReference>
<comment type="subcellular location">
    <subcellularLocation>
        <location evidence="1">Cytoplasm</location>
    </subcellularLocation>
</comment>